<dbReference type="SUPFAM" id="SSF81301">
    <property type="entry name" value="Nucleotidyltransferase"/>
    <property type="match status" value="1"/>
</dbReference>
<dbReference type="Pfam" id="PF12627">
    <property type="entry name" value="PolyA_pol_RNAbd"/>
    <property type="match status" value="1"/>
</dbReference>
<feature type="domain" description="CCA-adding enzyme C-terminal" evidence="12">
    <location>
        <begin position="266"/>
        <end position="416"/>
    </location>
</feature>
<dbReference type="InterPro" id="IPR032810">
    <property type="entry name" value="CCA-adding_enz_C"/>
</dbReference>
<dbReference type="InterPro" id="IPR050264">
    <property type="entry name" value="Bact_CCA-adding_enz_type3_sf"/>
</dbReference>
<sequence length="425" mass="49422">MFEISLPQEVSKIINILEKKGFEAYVVGGCVRDSVMNILNISSTAPNDWDITTSAKPDEVMEILAKEGIKTIPTGIKHGTITAIIEKQKYEITTYRIEGKYTSHRTPLEVEFVSTLIDDLSRRDFTINAMAYHPHRGIVDIYEGINHLKQQLICAIRDPNERFEEDALRILRALRFSARFGFEINEQTSRAIFKHKELLSFISIERITEELKGILCGEFAFDILDQYHEVILFSLTGDKLNYPYYKDAIKIIPYCPKNPITRIIVLLYFGIVDEAQRIKILQRLRFPKWIEKTILDIMKHLHRSLADEKIWIKQSLSLMGEKNFKIFLEIKNAQMNAKKPISEDEHLKLHGIFEKFQKIIENKEPIHIKDLMLDGNDLQTFGIPKGKKIKEMLHKMLEAVMSEKISNDKKSLEDFVYQNIDKLHV</sequence>
<reference evidence="13 15" key="3">
    <citation type="journal article" date="2024" name="Syst. Appl. Microbiol.">
        <title>Helicobacter cappadocius sp. nov., from lizards: The first psychrotrophic Helicobacter species.</title>
        <authorList>
            <person name="Aydin F."/>
            <person name="Tarhane S."/>
            <person name="Karakaya E."/>
            <person name="Abay S."/>
            <person name="Kayman T."/>
            <person name="Guran O."/>
            <person name="Bozkurt E."/>
            <person name="Uzum N."/>
            <person name="Avci A."/>
            <person name="Olgun K."/>
            <person name="Jablonski D."/>
            <person name="Guran C."/>
            <person name="Burcin Saticioglu I."/>
        </authorList>
    </citation>
    <scope>NUCLEOTIDE SEQUENCE [LARGE SCALE GENOMIC DNA]</scope>
    <source>
        <strain evidence="13">Faydin-H75</strain>
        <strain evidence="15">faydin-H76</strain>
    </source>
</reference>
<proteinExistence type="inferred from homology"/>
<dbReference type="Gene3D" id="3.30.460.10">
    <property type="entry name" value="Beta Polymerase, domain 2"/>
    <property type="match status" value="1"/>
</dbReference>
<dbReference type="PANTHER" id="PTHR46173">
    <property type="entry name" value="CCA TRNA NUCLEOTIDYLTRANSFERASE 1, MITOCHONDRIAL"/>
    <property type="match status" value="1"/>
</dbReference>
<evidence type="ECO:0008006" key="17">
    <source>
        <dbReference type="Google" id="ProtNLM"/>
    </source>
</evidence>
<organism evidence="14 15">
    <name type="scientific">Helicobacter cappadocius</name>
    <dbReference type="NCBI Taxonomy" id="3063998"/>
    <lineage>
        <taxon>Bacteria</taxon>
        <taxon>Pseudomonadati</taxon>
        <taxon>Campylobacterota</taxon>
        <taxon>Epsilonproteobacteria</taxon>
        <taxon>Campylobacterales</taxon>
        <taxon>Helicobacteraceae</taxon>
        <taxon>Helicobacter</taxon>
    </lineage>
</organism>
<name>A0AA90PVY6_9HELI</name>
<dbReference type="EMBL" id="JAUYZK010000007">
    <property type="protein sequence ID" value="MDP2539260.1"/>
    <property type="molecule type" value="Genomic_DNA"/>
</dbReference>
<dbReference type="GO" id="GO:0016779">
    <property type="term" value="F:nucleotidyltransferase activity"/>
    <property type="evidence" value="ECO:0007669"/>
    <property type="project" value="UniProtKB-KW"/>
</dbReference>
<protein>
    <recommendedName>
        <fullName evidence="17">CCA tRNA nucleotidyltransferase</fullName>
    </recommendedName>
</protein>
<dbReference type="SUPFAM" id="SSF81891">
    <property type="entry name" value="Poly A polymerase C-terminal region-like"/>
    <property type="match status" value="1"/>
</dbReference>
<dbReference type="PANTHER" id="PTHR46173:SF1">
    <property type="entry name" value="CCA TRNA NUCLEOTIDYLTRANSFERASE 1, MITOCHONDRIAL"/>
    <property type="match status" value="1"/>
</dbReference>
<reference evidence="14 16" key="1">
    <citation type="submission" date="2023-07" db="EMBL/GenBank/DDBJ databases">
        <title>Unpublished Manusciprt.</title>
        <authorList>
            <person name="Aydin F."/>
            <person name="Tarhane S."/>
            <person name="Saticioglu I.B."/>
            <person name="Karakaya E."/>
            <person name="Abay S."/>
            <person name="Guran O."/>
            <person name="Bozkurt E."/>
            <person name="Uzum N."/>
            <person name="Olgun K."/>
            <person name="Jablonski D."/>
        </authorList>
    </citation>
    <scope>NUCLEOTIDE SEQUENCE</scope>
    <source>
        <strain evidence="16">faydin-H75</strain>
        <strain evidence="14">Faydin-H76</strain>
    </source>
</reference>
<keyword evidence="5" id="KW-0479">Metal-binding</keyword>
<evidence type="ECO:0000313" key="13">
    <source>
        <dbReference type="EMBL" id="MDO7253310.1"/>
    </source>
</evidence>
<dbReference type="GO" id="GO:0000166">
    <property type="term" value="F:nucleotide binding"/>
    <property type="evidence" value="ECO:0007669"/>
    <property type="project" value="UniProtKB-KW"/>
</dbReference>
<dbReference type="Proteomes" id="UP001177258">
    <property type="component" value="Unassembled WGS sequence"/>
</dbReference>
<dbReference type="GO" id="GO:0000049">
    <property type="term" value="F:tRNA binding"/>
    <property type="evidence" value="ECO:0007669"/>
    <property type="project" value="TreeGrafter"/>
</dbReference>
<dbReference type="InterPro" id="IPR032828">
    <property type="entry name" value="PolyA_RNA-bd"/>
</dbReference>
<dbReference type="GO" id="GO:0046872">
    <property type="term" value="F:metal ion binding"/>
    <property type="evidence" value="ECO:0007669"/>
    <property type="project" value="UniProtKB-KW"/>
</dbReference>
<evidence type="ECO:0000313" key="16">
    <source>
        <dbReference type="Proteomes" id="UP001240777"/>
    </source>
</evidence>
<comment type="cofactor">
    <cofactor evidence="1">
        <name>Mg(2+)</name>
        <dbReference type="ChEBI" id="CHEBI:18420"/>
    </cofactor>
</comment>
<keyword evidence="3" id="KW-0819">tRNA processing</keyword>
<evidence type="ECO:0000313" key="15">
    <source>
        <dbReference type="Proteomes" id="UP001177258"/>
    </source>
</evidence>
<keyword evidence="7" id="KW-0460">Magnesium</keyword>
<dbReference type="Proteomes" id="UP001240777">
    <property type="component" value="Unassembled WGS sequence"/>
</dbReference>
<evidence type="ECO:0000259" key="11">
    <source>
        <dbReference type="Pfam" id="PF12627"/>
    </source>
</evidence>
<evidence type="ECO:0000256" key="3">
    <source>
        <dbReference type="ARBA" id="ARBA00022694"/>
    </source>
</evidence>
<gene>
    <name evidence="13" type="ORF">Q5I04_05220</name>
    <name evidence="14" type="ORF">Q5I06_05680</name>
</gene>
<evidence type="ECO:0000259" key="10">
    <source>
        <dbReference type="Pfam" id="PF01743"/>
    </source>
</evidence>
<keyword evidence="16" id="KW-1185">Reference proteome</keyword>
<evidence type="ECO:0000256" key="7">
    <source>
        <dbReference type="ARBA" id="ARBA00022842"/>
    </source>
</evidence>
<reference evidence="13" key="2">
    <citation type="submission" date="2023-07" db="EMBL/GenBank/DDBJ databases">
        <authorList>
            <person name="Aydin F."/>
            <person name="Tarhane S."/>
            <person name="Saticioglu I.B."/>
            <person name="Karakaya E."/>
            <person name="Abay S."/>
            <person name="Guran O."/>
            <person name="Bozkurt E."/>
            <person name="Uzum N."/>
            <person name="Olgun K."/>
            <person name="Jablonski D."/>
        </authorList>
    </citation>
    <scope>NUCLEOTIDE SEQUENCE</scope>
    <source>
        <strain evidence="13">Faydin-H75</strain>
    </source>
</reference>
<evidence type="ECO:0000313" key="14">
    <source>
        <dbReference type="EMBL" id="MDP2539260.1"/>
    </source>
</evidence>
<keyword evidence="6" id="KW-0547">Nucleotide-binding</keyword>
<dbReference type="InterPro" id="IPR043519">
    <property type="entry name" value="NT_sf"/>
</dbReference>
<dbReference type="EMBL" id="JAUPEV010000007">
    <property type="protein sequence ID" value="MDO7253310.1"/>
    <property type="molecule type" value="Genomic_DNA"/>
</dbReference>
<accession>A0AA90PVY6</accession>
<evidence type="ECO:0000256" key="6">
    <source>
        <dbReference type="ARBA" id="ARBA00022741"/>
    </source>
</evidence>
<feature type="domain" description="Poly A polymerase head" evidence="10">
    <location>
        <begin position="24"/>
        <end position="153"/>
    </location>
</feature>
<evidence type="ECO:0000256" key="5">
    <source>
        <dbReference type="ARBA" id="ARBA00022723"/>
    </source>
</evidence>
<dbReference type="Gene3D" id="1.10.246.80">
    <property type="match status" value="1"/>
</dbReference>
<dbReference type="Pfam" id="PF01743">
    <property type="entry name" value="PolyA_pol"/>
    <property type="match status" value="1"/>
</dbReference>
<keyword evidence="8 9" id="KW-0694">RNA-binding</keyword>
<evidence type="ECO:0000256" key="9">
    <source>
        <dbReference type="RuleBase" id="RU003953"/>
    </source>
</evidence>
<evidence type="ECO:0000256" key="4">
    <source>
        <dbReference type="ARBA" id="ARBA00022695"/>
    </source>
</evidence>
<evidence type="ECO:0000256" key="2">
    <source>
        <dbReference type="ARBA" id="ARBA00022679"/>
    </source>
</evidence>
<dbReference type="AlphaFoldDB" id="A0AA90PVY6"/>
<evidence type="ECO:0000256" key="1">
    <source>
        <dbReference type="ARBA" id="ARBA00001946"/>
    </source>
</evidence>
<dbReference type="Gene3D" id="1.10.3090.10">
    <property type="entry name" value="cca-adding enzyme, domain 2"/>
    <property type="match status" value="1"/>
</dbReference>
<comment type="similarity">
    <text evidence="9">Belongs to the tRNA nucleotidyltransferase/poly(A) polymerase family.</text>
</comment>
<dbReference type="RefSeq" id="WP_305517159.1">
    <property type="nucleotide sequence ID" value="NZ_JAUPEV010000007.1"/>
</dbReference>
<feature type="domain" description="tRNA nucleotidyltransferase/poly(A) polymerase RNA and SrmB- binding" evidence="11">
    <location>
        <begin position="181"/>
        <end position="229"/>
    </location>
</feature>
<evidence type="ECO:0000256" key="8">
    <source>
        <dbReference type="ARBA" id="ARBA00022884"/>
    </source>
</evidence>
<dbReference type="InterPro" id="IPR002646">
    <property type="entry name" value="PolA_pol_head_dom"/>
</dbReference>
<dbReference type="CDD" id="cd05398">
    <property type="entry name" value="NT_ClassII-CCAase"/>
    <property type="match status" value="1"/>
</dbReference>
<evidence type="ECO:0000259" key="12">
    <source>
        <dbReference type="Pfam" id="PF13735"/>
    </source>
</evidence>
<keyword evidence="4" id="KW-0548">Nucleotidyltransferase</keyword>
<dbReference type="Pfam" id="PF13735">
    <property type="entry name" value="tRNA_NucTran2_2"/>
    <property type="match status" value="1"/>
</dbReference>
<comment type="caution">
    <text evidence="14">The sequence shown here is derived from an EMBL/GenBank/DDBJ whole genome shotgun (WGS) entry which is preliminary data.</text>
</comment>
<keyword evidence="2 9" id="KW-0808">Transferase</keyword>
<dbReference type="GO" id="GO:0008033">
    <property type="term" value="P:tRNA processing"/>
    <property type="evidence" value="ECO:0007669"/>
    <property type="project" value="UniProtKB-KW"/>
</dbReference>